<dbReference type="InterPro" id="IPR032783">
    <property type="entry name" value="AraC_lig"/>
</dbReference>
<organism evidence="6 7">
    <name type="scientific">Kineosporia succinea</name>
    <dbReference type="NCBI Taxonomy" id="84632"/>
    <lineage>
        <taxon>Bacteria</taxon>
        <taxon>Bacillati</taxon>
        <taxon>Actinomycetota</taxon>
        <taxon>Actinomycetes</taxon>
        <taxon>Kineosporiales</taxon>
        <taxon>Kineosporiaceae</taxon>
        <taxon>Kineosporia</taxon>
    </lineage>
</organism>
<name>A0ABT9PFE9_9ACTN</name>
<keyword evidence="1" id="KW-0805">Transcription regulation</keyword>
<dbReference type="InterPro" id="IPR009057">
    <property type="entry name" value="Homeodomain-like_sf"/>
</dbReference>
<dbReference type="PANTHER" id="PTHR46796">
    <property type="entry name" value="HTH-TYPE TRANSCRIPTIONAL ACTIVATOR RHAS-RELATED"/>
    <property type="match status" value="1"/>
</dbReference>
<sequence length="351" mass="38230">MQAGKLYASTGDPLTDVIRLLRPRTVIDPAVRTAGPWAARFEPFPHVKVGGVVHGACWLVLDGDDHDPVRLSAGDFYLLGNPPPYLLATGLGAEPMTAQQLWDRREPATGTVRIGSEADEDTHLFQGLFSFDEANSPLLLDHLPPLTVVRADDPGGEILTHITALMLAEARAATVSGPLVQQHLAQILLVHMLRAHAENTRPRRRSGPDPAGDAAGLVTGPRPGRPAGWLAALNDDGVGAALRAVHADVSHRWTLGELAAVGHRSRTSFVEAFRRQVGTTPLEYVIQWRMLLARDALRHGTHTIGELAALIGYESESSFSTAFRRVTGHSPRQFRDREGDHEVTRRQPPTR</sequence>
<dbReference type="PROSITE" id="PS01124">
    <property type="entry name" value="HTH_ARAC_FAMILY_2"/>
    <property type="match status" value="1"/>
</dbReference>
<dbReference type="RefSeq" id="WP_307250576.1">
    <property type="nucleotide sequence ID" value="NZ_JAUSQZ010000001.1"/>
</dbReference>
<accession>A0ABT9PFE9</accession>
<dbReference type="PANTHER" id="PTHR46796:SF13">
    <property type="entry name" value="HTH-TYPE TRANSCRIPTIONAL ACTIVATOR RHAS"/>
    <property type="match status" value="1"/>
</dbReference>
<protein>
    <submittedName>
        <fullName evidence="6">AraC-like DNA-binding protein</fullName>
    </submittedName>
</protein>
<reference evidence="6 7" key="1">
    <citation type="submission" date="2023-07" db="EMBL/GenBank/DDBJ databases">
        <title>Sequencing the genomes of 1000 actinobacteria strains.</title>
        <authorList>
            <person name="Klenk H.-P."/>
        </authorList>
    </citation>
    <scope>NUCLEOTIDE SEQUENCE [LARGE SCALE GENOMIC DNA]</scope>
    <source>
        <strain evidence="6 7">DSM 44388</strain>
    </source>
</reference>
<dbReference type="InterPro" id="IPR020449">
    <property type="entry name" value="Tscrpt_reg_AraC-type_HTH"/>
</dbReference>
<dbReference type="SUPFAM" id="SSF46689">
    <property type="entry name" value="Homeodomain-like"/>
    <property type="match status" value="2"/>
</dbReference>
<feature type="region of interest" description="Disordered" evidence="4">
    <location>
        <begin position="327"/>
        <end position="351"/>
    </location>
</feature>
<dbReference type="PROSITE" id="PS00041">
    <property type="entry name" value="HTH_ARAC_FAMILY_1"/>
    <property type="match status" value="1"/>
</dbReference>
<dbReference type="SMART" id="SM00342">
    <property type="entry name" value="HTH_ARAC"/>
    <property type="match status" value="1"/>
</dbReference>
<evidence type="ECO:0000259" key="5">
    <source>
        <dbReference type="PROSITE" id="PS01124"/>
    </source>
</evidence>
<dbReference type="Pfam" id="PF12852">
    <property type="entry name" value="Cupin_6"/>
    <property type="match status" value="1"/>
</dbReference>
<evidence type="ECO:0000256" key="4">
    <source>
        <dbReference type="SAM" id="MobiDB-lite"/>
    </source>
</evidence>
<dbReference type="Gene3D" id="1.10.10.60">
    <property type="entry name" value="Homeodomain-like"/>
    <property type="match status" value="2"/>
</dbReference>
<dbReference type="Proteomes" id="UP001235712">
    <property type="component" value="Unassembled WGS sequence"/>
</dbReference>
<dbReference type="InterPro" id="IPR018060">
    <property type="entry name" value="HTH_AraC"/>
</dbReference>
<feature type="compositionally biased region" description="Basic and acidic residues" evidence="4">
    <location>
        <begin position="333"/>
        <end position="345"/>
    </location>
</feature>
<dbReference type="InterPro" id="IPR050204">
    <property type="entry name" value="AraC_XylS_family_regulators"/>
</dbReference>
<evidence type="ECO:0000256" key="2">
    <source>
        <dbReference type="ARBA" id="ARBA00023125"/>
    </source>
</evidence>
<dbReference type="InterPro" id="IPR018062">
    <property type="entry name" value="HTH_AraC-typ_CS"/>
</dbReference>
<keyword evidence="2" id="KW-0238">DNA-binding</keyword>
<keyword evidence="3" id="KW-0804">Transcription</keyword>
<comment type="caution">
    <text evidence="6">The sequence shown here is derived from an EMBL/GenBank/DDBJ whole genome shotgun (WGS) entry which is preliminary data.</text>
</comment>
<dbReference type="EMBL" id="JAUSQZ010000001">
    <property type="protein sequence ID" value="MDP9831119.1"/>
    <property type="molecule type" value="Genomic_DNA"/>
</dbReference>
<evidence type="ECO:0000256" key="1">
    <source>
        <dbReference type="ARBA" id="ARBA00023015"/>
    </source>
</evidence>
<proteinExistence type="predicted"/>
<evidence type="ECO:0000313" key="6">
    <source>
        <dbReference type="EMBL" id="MDP9831119.1"/>
    </source>
</evidence>
<keyword evidence="7" id="KW-1185">Reference proteome</keyword>
<feature type="domain" description="HTH araC/xylS-type" evidence="5">
    <location>
        <begin position="239"/>
        <end position="337"/>
    </location>
</feature>
<evidence type="ECO:0000256" key="3">
    <source>
        <dbReference type="ARBA" id="ARBA00023163"/>
    </source>
</evidence>
<evidence type="ECO:0000313" key="7">
    <source>
        <dbReference type="Proteomes" id="UP001235712"/>
    </source>
</evidence>
<dbReference type="PRINTS" id="PR00032">
    <property type="entry name" value="HTHARAC"/>
</dbReference>
<gene>
    <name evidence="6" type="ORF">J2S57_006868</name>
</gene>
<feature type="region of interest" description="Disordered" evidence="4">
    <location>
        <begin position="198"/>
        <end position="220"/>
    </location>
</feature>
<dbReference type="Pfam" id="PF12833">
    <property type="entry name" value="HTH_18"/>
    <property type="match status" value="1"/>
</dbReference>